<feature type="compositionally biased region" description="Low complexity" evidence="6">
    <location>
        <begin position="719"/>
        <end position="730"/>
    </location>
</feature>
<feature type="compositionally biased region" description="Low complexity" evidence="6">
    <location>
        <begin position="1687"/>
        <end position="1715"/>
    </location>
</feature>
<evidence type="ECO:0000313" key="8">
    <source>
        <dbReference type="Proteomes" id="UP000694891"/>
    </source>
</evidence>
<dbReference type="GO" id="GO:0008270">
    <property type="term" value="F:zinc ion binding"/>
    <property type="evidence" value="ECO:0007669"/>
    <property type="project" value="UniProtKB-KW"/>
</dbReference>
<feature type="compositionally biased region" description="Basic and acidic residues" evidence="6">
    <location>
        <begin position="1251"/>
        <end position="1260"/>
    </location>
</feature>
<dbReference type="GeneID" id="103360389"/>
<evidence type="ECO:0000256" key="1">
    <source>
        <dbReference type="ARBA" id="ARBA00004123"/>
    </source>
</evidence>
<keyword evidence="3" id="KW-0863">Zinc-finger</keyword>
<sequence length="1856" mass="202125">MDRRAKEQVEEPDTGTPALQPRGGFQSGQEMQKINKKKRTPRTKAAHQTIVVTSPDCCLLITYSPVYNRVRAESVLSLREDSGVLDGVRTQRYRQTPTDRESLTVHTDSSSHRAATLSSEPRAELSIASSTRGNRFVFGPVASAAAATTLLLAQIESQSRIALQQLATLATIAVGSSGFAAALPPHLALLSLLNRQQVSAVGFNTNSKTYRTTRTRLSAAMYHQHSQQQGSQPFPNGPRPPLHQPPPNQHQNHANMQVMSFPFPRPTQLPDELESALAIRGARDMDHRQMDHLNRPNLHQNQGSSSGISQHGSYGSNTVSLPADSQPGHQQGVDWSSYQPPTKLFAGPAPNASHQGQQQPPQGSQVGARVPTWTPPVSDSLSPQARHPQGGGGDGQGLYTPESAGSILASFGLSNEDLEVLSHYPDDQLTPDTLPFILRDIQINKSGNQKTVASVSSSSFPRGVRDIPPLPAAHSAPLAHPGSTEVPSLLTVTQTAGKVIDYGHASRAKDESGTRETFKREPLSSERTVKMYAVASAAPSSAPKPDKSERRQVHLEHTESSKHGDRDYRRTSGDQRKSSRSPGREFPSSPTSRNLDRDYRRDRSKLRPSSEARSEASSRRSLSSSSGSKPHNSSKKLPTPTMISDFSAVSPKVYPHTCSLCHTQCDQEKDWVDHVNTVNHTAACRDLRNKYPSWKPNLPSRSGRYGSRALWNPKDRSSLHSTSRSLSRSPTPSPPGGKHRVDAHPHRPHGRPYSPHSHPRHRHYTERGRRFEPRPSGSHSPTYPNRASPSSREQWPERTDREPSGGFARGCVKRPRVDLAKRPADGKRRQLPSAPGHRVKHGPPQLSNKSFKGVMKPGAKTAKMSAKPPPAKKKKKVVTPASQDSSIADRLVYLTGIPKDASEQEVTDLVGSFGKINNVILMPCSEEETEKGQGQKASVCMVKAEDAQALATSTNLHIREQELTASVAKKLEAGPSSEANNSRPVVGQDKGAAGNNADVPTGSLQPVEAEADQKTSEEKGLVLITGLPESGWSDGDVVELLQPFGTPSDIVMATQIGKVLVSVPNMEVAQEIIKVHTFMPAKINGSELKMVLLKQHVGLSTPVALYNLLMGSVDPLESPAPVGWSSLLVISNVPNTPPGSSEVQKLVQRFGTVIKTLVLNNMVICQMATAAMALSVYKRFQTFPCIIQSNPLFFSRKPDPKASTQAKVIAAYIDSSEDTPAHGKASEAAADDGETAPREKSEPPLEEMDQEGDRKDEKTSTQETAEDDVLGENGSKDDVLKKMEPTVSESLAAPNIDPEADVAADTREPPAVESVTETVEEKEGVGAVEVGNEETGAGDETKPFDSKAASQEAAMPELPKVTQAMVNALLVECRTKTVGHPNNTAAPPSGGKEAAQVKTNQSEATKEPATDQPPSVDEEEGLKKQEKERKEREAKKEKETKERERRERRVKEKEDRARQRTEWLEKVRRDGKQWDRKEWARKESERKERKERERKEWERKERERRERKRGYGESLSGSRSSFRSEGSKQQRYNEETDARMVEEEECDEFPFNMSDFVTLDEVGDVTDLPRSPSAVAMETSEGPEDASTSVQQDISGDAPVEATVTPAQSDEPVSDSGQVSAPTAEASDGLPNIPPGLVLDAVVPPPAVSPRDPRQTPVPTCPPEEPEADTTHGPDDPLAATPDCTPKAEALPTPAPAAPAGSSSDSPAAGVAAAGRLEDEKEDDPLNPEQAKEEEEEAVNRQEEQGELHDKENKETRAAETGERCEDHGDSKEDSGKTTVKTETPMKSDQSLPPYDSSNPVGMEFLVPKTGFFCKVCSRFFSGTKEAEINHCKSLKHYKSLQAYLQSTNTASPAGT</sequence>
<feature type="compositionally biased region" description="Polar residues" evidence="6">
    <location>
        <begin position="1777"/>
        <end position="1799"/>
    </location>
</feature>
<evidence type="ECO:0000313" key="9">
    <source>
        <dbReference type="RefSeq" id="XP_008284337.1"/>
    </source>
</evidence>
<feature type="compositionally biased region" description="Low complexity" evidence="6">
    <location>
        <begin position="355"/>
        <end position="365"/>
    </location>
</feature>
<dbReference type="GO" id="GO:0003723">
    <property type="term" value="F:RNA binding"/>
    <property type="evidence" value="ECO:0007669"/>
    <property type="project" value="InterPro"/>
</dbReference>
<evidence type="ECO:0000256" key="3">
    <source>
        <dbReference type="ARBA" id="ARBA00022771"/>
    </source>
</evidence>
<name>A0A9Y4N2C6_9TELE</name>
<feature type="compositionally biased region" description="Basic and acidic residues" evidence="6">
    <location>
        <begin position="544"/>
        <end position="577"/>
    </location>
</feature>
<evidence type="ECO:0000259" key="7">
    <source>
        <dbReference type="PROSITE" id="PS50171"/>
    </source>
</evidence>
<proteinExistence type="predicted"/>
<keyword evidence="2" id="KW-0479">Metal-binding</keyword>
<dbReference type="PROSITE" id="PS50171">
    <property type="entry name" value="ZF_MATRIN"/>
    <property type="match status" value="1"/>
</dbReference>
<evidence type="ECO:0000256" key="4">
    <source>
        <dbReference type="ARBA" id="ARBA00022833"/>
    </source>
</evidence>
<dbReference type="InterPro" id="IPR035979">
    <property type="entry name" value="RBD_domain_sf"/>
</dbReference>
<feature type="region of interest" description="Disordered" evidence="6">
    <location>
        <begin position="1"/>
        <end position="47"/>
    </location>
</feature>
<feature type="region of interest" description="Disordered" evidence="6">
    <location>
        <begin position="294"/>
        <end position="402"/>
    </location>
</feature>
<feature type="compositionally biased region" description="Basic and acidic residues" evidence="6">
    <location>
        <begin position="507"/>
        <end position="529"/>
    </location>
</feature>
<keyword evidence="4" id="KW-0862">Zinc</keyword>
<feature type="compositionally biased region" description="Polar residues" evidence="6">
    <location>
        <begin position="104"/>
        <end position="113"/>
    </location>
</feature>
<feature type="compositionally biased region" description="Basic and acidic residues" evidence="6">
    <location>
        <begin position="1738"/>
        <end position="1776"/>
    </location>
</feature>
<feature type="compositionally biased region" description="Low complexity" evidence="6">
    <location>
        <begin position="303"/>
        <end position="316"/>
    </location>
</feature>
<feature type="region of interest" description="Disordered" evidence="6">
    <location>
        <begin position="91"/>
        <end position="113"/>
    </location>
</feature>
<feature type="region of interest" description="Disordered" evidence="6">
    <location>
        <begin position="971"/>
        <end position="1016"/>
    </location>
</feature>
<feature type="domain" description="Matrin-type" evidence="7">
    <location>
        <begin position="1812"/>
        <end position="1843"/>
    </location>
</feature>
<feature type="compositionally biased region" description="Low complexity" evidence="6">
    <location>
        <begin position="619"/>
        <end position="631"/>
    </location>
</feature>
<dbReference type="InterPro" id="IPR000504">
    <property type="entry name" value="RRM_dom"/>
</dbReference>
<dbReference type="InterPro" id="IPR000690">
    <property type="entry name" value="Matrin/U1-C_Znf_C2H2"/>
</dbReference>
<evidence type="ECO:0000256" key="5">
    <source>
        <dbReference type="ARBA" id="ARBA00023242"/>
    </source>
</evidence>
<feature type="region of interest" description="Disordered" evidence="6">
    <location>
        <begin position="503"/>
        <end position="643"/>
    </location>
</feature>
<feature type="compositionally biased region" description="Basic and acidic residues" evidence="6">
    <location>
        <begin position="608"/>
        <end position="618"/>
    </location>
</feature>
<feature type="compositionally biased region" description="Acidic residues" evidence="6">
    <location>
        <begin position="1720"/>
        <end position="1737"/>
    </location>
</feature>
<feature type="compositionally biased region" description="Basic and acidic residues" evidence="6">
    <location>
        <begin position="1421"/>
        <end position="1504"/>
    </location>
</feature>
<feature type="region of interest" description="Disordered" evidence="6">
    <location>
        <begin position="221"/>
        <end position="253"/>
    </location>
</feature>
<feature type="compositionally biased region" description="Polar residues" evidence="6">
    <location>
        <begin position="777"/>
        <end position="793"/>
    </location>
</feature>
<reference evidence="9" key="1">
    <citation type="submission" date="2025-08" db="UniProtKB">
        <authorList>
            <consortium name="RefSeq"/>
        </authorList>
    </citation>
    <scope>IDENTIFICATION</scope>
</reference>
<feature type="compositionally biased region" description="Basic residues" evidence="6">
    <location>
        <begin position="34"/>
        <end position="45"/>
    </location>
</feature>
<accession>A0A9Y4N2C6</accession>
<comment type="subcellular location">
    <subcellularLocation>
        <location evidence="1">Nucleus</location>
    </subcellularLocation>
</comment>
<dbReference type="GO" id="GO:0005634">
    <property type="term" value="C:nucleus"/>
    <property type="evidence" value="ECO:0007669"/>
    <property type="project" value="UniProtKB-SubCell"/>
</dbReference>
<dbReference type="PANTHER" id="PTHR15592">
    <property type="entry name" value="MATRIN 3/NUCLEAR PROTEIN 220-RELATED"/>
    <property type="match status" value="1"/>
</dbReference>
<feature type="region of interest" description="Disordered" evidence="6">
    <location>
        <begin position="1378"/>
        <end position="1542"/>
    </location>
</feature>
<feature type="compositionally biased region" description="Low complexity" evidence="6">
    <location>
        <begin position="1325"/>
        <end position="1335"/>
    </location>
</feature>
<dbReference type="SUPFAM" id="SSF54928">
    <property type="entry name" value="RNA-binding domain, RBD"/>
    <property type="match status" value="1"/>
</dbReference>
<feature type="compositionally biased region" description="Polar residues" evidence="6">
    <location>
        <begin position="327"/>
        <end position="340"/>
    </location>
</feature>
<dbReference type="InterPro" id="IPR012677">
    <property type="entry name" value="Nucleotide-bd_a/b_plait_sf"/>
</dbReference>
<feature type="region of interest" description="Disordered" evidence="6">
    <location>
        <begin position="1564"/>
        <end position="1799"/>
    </location>
</feature>
<dbReference type="Proteomes" id="UP000694891">
    <property type="component" value="Unplaced"/>
</dbReference>
<feature type="compositionally biased region" description="Basic and acidic residues" evidence="6">
    <location>
        <begin position="794"/>
        <end position="803"/>
    </location>
</feature>
<dbReference type="Gene3D" id="3.30.70.330">
    <property type="match status" value="3"/>
</dbReference>
<keyword evidence="8" id="KW-1185">Reference proteome</keyword>
<dbReference type="SMART" id="SM00360">
    <property type="entry name" value="RRM"/>
    <property type="match status" value="2"/>
</dbReference>
<keyword evidence="5" id="KW-0539">Nucleus</keyword>
<protein>
    <submittedName>
        <fullName evidence="9">Zinc finger protein 638-like</fullName>
    </submittedName>
</protein>
<feature type="region of interest" description="Disordered" evidence="6">
    <location>
        <begin position="1217"/>
        <end position="1359"/>
    </location>
</feature>
<feature type="compositionally biased region" description="Basic and acidic residues" evidence="6">
    <location>
        <begin position="1525"/>
        <end position="1541"/>
    </location>
</feature>
<dbReference type="SMART" id="SM00451">
    <property type="entry name" value="ZnF_U1"/>
    <property type="match status" value="2"/>
</dbReference>
<dbReference type="InterPro" id="IPR003604">
    <property type="entry name" value="Matrin/U1-like-C_Znf_C2H2"/>
</dbReference>
<evidence type="ECO:0000256" key="2">
    <source>
        <dbReference type="ARBA" id="ARBA00022723"/>
    </source>
</evidence>
<evidence type="ECO:0000256" key="6">
    <source>
        <dbReference type="SAM" id="MobiDB-lite"/>
    </source>
</evidence>
<organism evidence="8 9">
    <name type="scientific">Stegastes partitus</name>
    <name type="common">bicolor damselfish</name>
    <dbReference type="NCBI Taxonomy" id="144197"/>
    <lineage>
        <taxon>Eukaryota</taxon>
        <taxon>Metazoa</taxon>
        <taxon>Chordata</taxon>
        <taxon>Craniata</taxon>
        <taxon>Vertebrata</taxon>
        <taxon>Euteleostomi</taxon>
        <taxon>Actinopterygii</taxon>
        <taxon>Neopterygii</taxon>
        <taxon>Teleostei</taxon>
        <taxon>Neoteleostei</taxon>
        <taxon>Acanthomorphata</taxon>
        <taxon>Ovalentaria</taxon>
        <taxon>Pomacentridae</taxon>
        <taxon>Stegastes</taxon>
    </lineage>
</organism>
<feature type="compositionally biased region" description="Polar residues" evidence="6">
    <location>
        <begin position="224"/>
        <end position="234"/>
    </location>
</feature>
<feature type="compositionally biased region" description="Pro residues" evidence="6">
    <location>
        <begin position="235"/>
        <end position="248"/>
    </location>
</feature>
<feature type="compositionally biased region" description="Low complexity" evidence="6">
    <location>
        <begin position="1512"/>
        <end position="1524"/>
    </location>
</feature>
<gene>
    <name evidence="9" type="primary">LOC103360389</name>
</gene>
<dbReference type="RefSeq" id="XP_008284337.1">
    <property type="nucleotide sequence ID" value="XM_008286115.1"/>
</dbReference>
<feature type="region of interest" description="Disordered" evidence="6">
    <location>
        <begin position="689"/>
        <end position="882"/>
    </location>
</feature>
<feature type="compositionally biased region" description="Basic and acidic residues" evidence="6">
    <location>
        <begin position="815"/>
        <end position="828"/>
    </location>
</feature>
<feature type="compositionally biased region" description="Basic and acidic residues" evidence="6">
    <location>
        <begin position="1274"/>
        <end position="1284"/>
    </location>
</feature>